<protein>
    <submittedName>
        <fullName evidence="7">Putative RDD family membrane protein YckC</fullName>
    </submittedName>
</protein>
<dbReference type="Proteomes" id="UP000244069">
    <property type="component" value="Unassembled WGS sequence"/>
</dbReference>
<evidence type="ECO:0000256" key="2">
    <source>
        <dbReference type="ARBA" id="ARBA00022692"/>
    </source>
</evidence>
<organism evidence="7 8">
    <name type="scientific">Allosediminivita pacifica</name>
    <dbReference type="NCBI Taxonomy" id="1267769"/>
    <lineage>
        <taxon>Bacteria</taxon>
        <taxon>Pseudomonadati</taxon>
        <taxon>Pseudomonadota</taxon>
        <taxon>Alphaproteobacteria</taxon>
        <taxon>Rhodobacterales</taxon>
        <taxon>Paracoccaceae</taxon>
        <taxon>Allosediminivita</taxon>
    </lineage>
</organism>
<accession>A0A2T6AWA0</accession>
<dbReference type="EMBL" id="QBKN01000010">
    <property type="protein sequence ID" value="PTX48085.1"/>
    <property type="molecule type" value="Genomic_DNA"/>
</dbReference>
<dbReference type="Pfam" id="PF06271">
    <property type="entry name" value="RDD"/>
    <property type="match status" value="1"/>
</dbReference>
<keyword evidence="4 5" id="KW-0472">Membrane</keyword>
<evidence type="ECO:0000313" key="7">
    <source>
        <dbReference type="EMBL" id="PTX48085.1"/>
    </source>
</evidence>
<sequence>MYSDTFSHLPDPAMQPEFYADVTVKRAMAWVFDIVLIAVITLPIALITIVGLFFIPMIWIAVGFVYRWATISGKSATLGMRLMSIELRDGFGNRLDPGQALLHTLGYTVSVSMFPVQLVSVVLMMLSERGQGLTDLVLGTVMLNRRA</sequence>
<evidence type="ECO:0000313" key="8">
    <source>
        <dbReference type="Proteomes" id="UP000244069"/>
    </source>
</evidence>
<keyword evidence="8" id="KW-1185">Reference proteome</keyword>
<proteinExistence type="predicted"/>
<comment type="caution">
    <text evidence="7">The sequence shown here is derived from an EMBL/GenBank/DDBJ whole genome shotgun (WGS) entry which is preliminary data.</text>
</comment>
<dbReference type="OrthoDB" id="7270324at2"/>
<evidence type="ECO:0000256" key="1">
    <source>
        <dbReference type="ARBA" id="ARBA00004141"/>
    </source>
</evidence>
<reference evidence="7 8" key="1">
    <citation type="submission" date="2018-04" db="EMBL/GenBank/DDBJ databases">
        <title>Genomic Encyclopedia of Archaeal and Bacterial Type Strains, Phase II (KMG-II): from individual species to whole genera.</title>
        <authorList>
            <person name="Goeker M."/>
        </authorList>
    </citation>
    <scope>NUCLEOTIDE SEQUENCE [LARGE SCALE GENOMIC DNA]</scope>
    <source>
        <strain evidence="7 8">DSM 29329</strain>
    </source>
</reference>
<dbReference type="GO" id="GO:0016020">
    <property type="term" value="C:membrane"/>
    <property type="evidence" value="ECO:0007669"/>
    <property type="project" value="UniProtKB-SubCell"/>
</dbReference>
<evidence type="ECO:0000259" key="6">
    <source>
        <dbReference type="Pfam" id="PF06271"/>
    </source>
</evidence>
<keyword evidence="2 5" id="KW-0812">Transmembrane</keyword>
<dbReference type="AlphaFoldDB" id="A0A2T6AWA0"/>
<name>A0A2T6AWA0_9RHOB</name>
<evidence type="ECO:0000256" key="4">
    <source>
        <dbReference type="ARBA" id="ARBA00023136"/>
    </source>
</evidence>
<dbReference type="InterPro" id="IPR010432">
    <property type="entry name" value="RDD"/>
</dbReference>
<comment type="subcellular location">
    <subcellularLocation>
        <location evidence="1">Membrane</location>
        <topology evidence="1">Multi-pass membrane protein</topology>
    </subcellularLocation>
</comment>
<gene>
    <name evidence="7" type="ORF">C8N44_11084</name>
</gene>
<keyword evidence="3 5" id="KW-1133">Transmembrane helix</keyword>
<evidence type="ECO:0000256" key="5">
    <source>
        <dbReference type="SAM" id="Phobius"/>
    </source>
</evidence>
<feature type="transmembrane region" description="Helical" evidence="5">
    <location>
        <begin position="105"/>
        <end position="126"/>
    </location>
</feature>
<evidence type="ECO:0000256" key="3">
    <source>
        <dbReference type="ARBA" id="ARBA00022989"/>
    </source>
</evidence>
<feature type="transmembrane region" description="Helical" evidence="5">
    <location>
        <begin position="34"/>
        <end position="62"/>
    </location>
</feature>
<feature type="domain" description="RDD" evidence="6">
    <location>
        <begin position="24"/>
        <end position="138"/>
    </location>
</feature>